<dbReference type="NCBIfam" id="TIGR02431">
    <property type="entry name" value="pcaR_pcaU"/>
    <property type="match status" value="1"/>
</dbReference>
<evidence type="ECO:0000256" key="6">
    <source>
        <dbReference type="ARBA" id="ARBA00070406"/>
    </source>
</evidence>
<dbReference type="SUPFAM" id="SSF55781">
    <property type="entry name" value="GAF domain-like"/>
    <property type="match status" value="1"/>
</dbReference>
<evidence type="ECO:0000256" key="4">
    <source>
        <dbReference type="ARBA" id="ARBA00023163"/>
    </source>
</evidence>
<evidence type="ECO:0000256" key="5">
    <source>
        <dbReference type="ARBA" id="ARBA00058938"/>
    </source>
</evidence>
<evidence type="ECO:0000256" key="2">
    <source>
        <dbReference type="ARBA" id="ARBA00023015"/>
    </source>
</evidence>
<keyword evidence="1" id="KW-0319">Glycerol metabolism</keyword>
<dbReference type="GO" id="GO:0003677">
    <property type="term" value="F:DNA binding"/>
    <property type="evidence" value="ECO:0007669"/>
    <property type="project" value="UniProtKB-KW"/>
</dbReference>
<dbReference type="InterPro" id="IPR050707">
    <property type="entry name" value="HTH_MetabolicPath_Reg"/>
</dbReference>
<dbReference type="GO" id="GO:0003700">
    <property type="term" value="F:DNA-binding transcription factor activity"/>
    <property type="evidence" value="ECO:0007669"/>
    <property type="project" value="TreeGrafter"/>
</dbReference>
<dbReference type="Gene3D" id="1.10.10.10">
    <property type="entry name" value="Winged helix-like DNA-binding domain superfamily/Winged helix DNA-binding domain"/>
    <property type="match status" value="1"/>
</dbReference>
<dbReference type="Pfam" id="PF01614">
    <property type="entry name" value="IclR_C"/>
    <property type="match status" value="1"/>
</dbReference>
<dbReference type="PROSITE" id="PS51077">
    <property type="entry name" value="HTH_ICLR"/>
    <property type="match status" value="1"/>
</dbReference>
<dbReference type="EMBL" id="CP130472">
    <property type="protein sequence ID" value="WLS45354.1"/>
    <property type="molecule type" value="Genomic_DNA"/>
</dbReference>
<feature type="region of interest" description="Disordered" evidence="7">
    <location>
        <begin position="258"/>
        <end position="285"/>
    </location>
</feature>
<keyword evidence="4" id="KW-0804">Transcription</keyword>
<dbReference type="KEGG" id="mprn:Q3V37_29005"/>
<dbReference type="FunFam" id="1.10.10.10:FF:000056">
    <property type="entry name" value="IclR family transcriptional regulator"/>
    <property type="match status" value="1"/>
</dbReference>
<dbReference type="RefSeq" id="WP_053655948.1">
    <property type="nucleotide sequence ID" value="NZ_CP130472.1"/>
</dbReference>
<dbReference type="InterPro" id="IPR029016">
    <property type="entry name" value="GAF-like_dom_sf"/>
</dbReference>
<comment type="function">
    <text evidence="5">May be an activator protein for the gylABX operon.</text>
</comment>
<evidence type="ECO:0000256" key="1">
    <source>
        <dbReference type="ARBA" id="ARBA00022798"/>
    </source>
</evidence>
<dbReference type="GO" id="GO:0045893">
    <property type="term" value="P:positive regulation of DNA-templated transcription"/>
    <property type="evidence" value="ECO:0007669"/>
    <property type="project" value="InterPro"/>
</dbReference>
<dbReference type="InterPro" id="IPR036390">
    <property type="entry name" value="WH_DNA-bd_sf"/>
</dbReference>
<dbReference type="InterPro" id="IPR005471">
    <property type="entry name" value="Tscrpt_reg_IclR_N"/>
</dbReference>
<organism evidence="10 11">
    <name type="scientific">Micromonospora profundi</name>
    <dbReference type="NCBI Taxonomy" id="1420889"/>
    <lineage>
        <taxon>Bacteria</taxon>
        <taxon>Bacillati</taxon>
        <taxon>Actinomycetota</taxon>
        <taxon>Actinomycetes</taxon>
        <taxon>Micromonosporales</taxon>
        <taxon>Micromonosporaceae</taxon>
        <taxon>Micromonospora</taxon>
    </lineage>
</organism>
<evidence type="ECO:0000313" key="10">
    <source>
        <dbReference type="EMBL" id="WLS45354.1"/>
    </source>
</evidence>
<name>A0AAJ6HWG8_9ACTN</name>
<evidence type="ECO:0000313" key="11">
    <source>
        <dbReference type="Proteomes" id="UP001235874"/>
    </source>
</evidence>
<feature type="domain" description="HTH iclR-type" evidence="8">
    <location>
        <begin position="14"/>
        <end position="74"/>
    </location>
</feature>
<evidence type="ECO:0000259" key="8">
    <source>
        <dbReference type="PROSITE" id="PS51077"/>
    </source>
</evidence>
<dbReference type="SUPFAM" id="SSF46785">
    <property type="entry name" value="Winged helix' DNA-binding domain"/>
    <property type="match status" value="1"/>
</dbReference>
<reference evidence="10 11" key="1">
    <citation type="submission" date="2023-07" db="EMBL/GenBank/DDBJ databases">
        <title>Micromonospora profundi TRM 95458 converts glycerol to a new osmotic compound.</title>
        <authorList>
            <person name="Lu D."/>
        </authorList>
    </citation>
    <scope>NUCLEOTIDE SEQUENCE [LARGE SCALE GENOMIC DNA]</scope>
    <source>
        <strain evidence="10 11">TRM95458</strain>
    </source>
</reference>
<sequence>MSVRAEATRSPEFVQSLERGLAVIRAFDADHPQLTLSDVSRRTGLTRAAARRFLHTLVELGYVHTDGRLFSLRARILDLGYAYLSSLSLPEVAQRHMEALVAQVRESCSVSVLDGDEVVYVARVPTKRIMTVGISVGTRFPAYATSMGRVLLAAQPADWLDAYLATAQLRPLTRRTITDPAKLRTVLAKIAAQGYAIVDQELEEGLRSLAAPIHGENGTVIAAVNVSAHASRGSFEVIRRDLLPPLLAAAKRIEEDVRGGHARAGADPSATHVGGAGHPIRQASR</sequence>
<dbReference type="GO" id="GO:0046278">
    <property type="term" value="P:3,4-dihydroxybenzoate metabolic process"/>
    <property type="evidence" value="ECO:0007669"/>
    <property type="project" value="InterPro"/>
</dbReference>
<dbReference type="GO" id="GO:0045892">
    <property type="term" value="P:negative regulation of DNA-templated transcription"/>
    <property type="evidence" value="ECO:0007669"/>
    <property type="project" value="TreeGrafter"/>
</dbReference>
<evidence type="ECO:0000256" key="3">
    <source>
        <dbReference type="ARBA" id="ARBA00023125"/>
    </source>
</evidence>
<dbReference type="Gene3D" id="3.30.450.40">
    <property type="match status" value="1"/>
</dbReference>
<evidence type="ECO:0000259" key="9">
    <source>
        <dbReference type="PROSITE" id="PS51078"/>
    </source>
</evidence>
<dbReference type="GO" id="GO:0006071">
    <property type="term" value="P:glycerol metabolic process"/>
    <property type="evidence" value="ECO:0007669"/>
    <property type="project" value="UniProtKB-KW"/>
</dbReference>
<dbReference type="PANTHER" id="PTHR30136:SF34">
    <property type="entry name" value="TRANSCRIPTIONAL REGULATOR"/>
    <property type="match status" value="1"/>
</dbReference>
<dbReference type="AlphaFoldDB" id="A0AAJ6HWG8"/>
<dbReference type="InterPro" id="IPR012794">
    <property type="entry name" value="PcaR_PcaU"/>
</dbReference>
<gene>
    <name evidence="10" type="ORF">Q3V37_29005</name>
</gene>
<dbReference type="Proteomes" id="UP001235874">
    <property type="component" value="Chromosome"/>
</dbReference>
<keyword evidence="11" id="KW-1185">Reference proteome</keyword>
<proteinExistence type="predicted"/>
<evidence type="ECO:0000256" key="7">
    <source>
        <dbReference type="SAM" id="MobiDB-lite"/>
    </source>
</evidence>
<keyword evidence="3" id="KW-0238">DNA-binding</keyword>
<dbReference type="PROSITE" id="PS51078">
    <property type="entry name" value="ICLR_ED"/>
    <property type="match status" value="1"/>
</dbReference>
<dbReference type="Pfam" id="PF09339">
    <property type="entry name" value="HTH_IclR"/>
    <property type="match status" value="1"/>
</dbReference>
<keyword evidence="2" id="KW-0805">Transcription regulation</keyword>
<dbReference type="InterPro" id="IPR036388">
    <property type="entry name" value="WH-like_DNA-bd_sf"/>
</dbReference>
<dbReference type="InterPro" id="IPR014757">
    <property type="entry name" value="Tscrpt_reg_IclR_C"/>
</dbReference>
<dbReference type="PANTHER" id="PTHR30136">
    <property type="entry name" value="HELIX-TURN-HELIX TRANSCRIPTIONAL REGULATOR, ICLR FAMILY"/>
    <property type="match status" value="1"/>
</dbReference>
<dbReference type="SMART" id="SM00346">
    <property type="entry name" value="HTH_ICLR"/>
    <property type="match status" value="1"/>
</dbReference>
<feature type="domain" description="IclR-ED" evidence="9">
    <location>
        <begin position="75"/>
        <end position="259"/>
    </location>
</feature>
<accession>A0AAJ6HWG8</accession>
<protein>
    <recommendedName>
        <fullName evidence="6">Glycerol operon regulatory protein</fullName>
    </recommendedName>
</protein>